<dbReference type="PANTHER" id="PTHR43133:SF51">
    <property type="entry name" value="RNA POLYMERASE SIGMA FACTOR"/>
    <property type="match status" value="1"/>
</dbReference>
<dbReference type="InterPro" id="IPR013325">
    <property type="entry name" value="RNA_pol_sigma_r2"/>
</dbReference>
<dbReference type="InterPro" id="IPR036388">
    <property type="entry name" value="WH-like_DNA-bd_sf"/>
</dbReference>
<keyword evidence="8" id="KW-1185">Reference proteome</keyword>
<organism evidence="7 8">
    <name type="scientific">Paraburkholderia caffeinilytica</name>
    <dbReference type="NCBI Taxonomy" id="1761016"/>
    <lineage>
        <taxon>Bacteria</taxon>
        <taxon>Pseudomonadati</taxon>
        <taxon>Pseudomonadota</taxon>
        <taxon>Betaproteobacteria</taxon>
        <taxon>Burkholderiales</taxon>
        <taxon>Burkholderiaceae</taxon>
        <taxon>Paraburkholderia</taxon>
    </lineage>
</organism>
<name>A0ABQ1MPD0_9BURK</name>
<evidence type="ECO:0000256" key="4">
    <source>
        <dbReference type="ARBA" id="ARBA00023163"/>
    </source>
</evidence>
<dbReference type="CDD" id="cd06171">
    <property type="entry name" value="Sigma70_r4"/>
    <property type="match status" value="1"/>
</dbReference>
<evidence type="ECO:0000256" key="1">
    <source>
        <dbReference type="ARBA" id="ARBA00010641"/>
    </source>
</evidence>
<evidence type="ECO:0000313" key="8">
    <source>
        <dbReference type="Proteomes" id="UP000602004"/>
    </source>
</evidence>
<gene>
    <name evidence="7" type="ORF">GCM10011400_29250</name>
</gene>
<protein>
    <submittedName>
        <fullName evidence="7">RNA polymerase sigma factor</fullName>
    </submittedName>
</protein>
<dbReference type="Pfam" id="PF08281">
    <property type="entry name" value="Sigma70_r4_2"/>
    <property type="match status" value="1"/>
</dbReference>
<proteinExistence type="inferred from homology"/>
<dbReference type="NCBIfam" id="TIGR02937">
    <property type="entry name" value="sigma70-ECF"/>
    <property type="match status" value="1"/>
</dbReference>
<accession>A0ABQ1MPD0</accession>
<feature type="domain" description="RNA polymerase sigma-70 region 2" evidence="5">
    <location>
        <begin position="42"/>
        <end position="110"/>
    </location>
</feature>
<dbReference type="SUPFAM" id="SSF88659">
    <property type="entry name" value="Sigma3 and sigma4 domains of RNA polymerase sigma factors"/>
    <property type="match status" value="1"/>
</dbReference>
<comment type="caution">
    <text evidence="7">The sequence shown here is derived from an EMBL/GenBank/DDBJ whole genome shotgun (WGS) entry which is preliminary data.</text>
</comment>
<dbReference type="PANTHER" id="PTHR43133">
    <property type="entry name" value="RNA POLYMERASE ECF-TYPE SIGMA FACTO"/>
    <property type="match status" value="1"/>
</dbReference>
<evidence type="ECO:0000256" key="2">
    <source>
        <dbReference type="ARBA" id="ARBA00023015"/>
    </source>
</evidence>
<dbReference type="Pfam" id="PF04542">
    <property type="entry name" value="Sigma70_r2"/>
    <property type="match status" value="1"/>
</dbReference>
<feature type="domain" description="RNA polymerase sigma factor 70 region 4 type 2" evidence="6">
    <location>
        <begin position="148"/>
        <end position="198"/>
    </location>
</feature>
<reference evidence="8" key="1">
    <citation type="journal article" date="2019" name="Int. J. Syst. Evol. Microbiol.">
        <title>The Global Catalogue of Microorganisms (GCM) 10K type strain sequencing project: providing services to taxonomists for standard genome sequencing and annotation.</title>
        <authorList>
            <consortium name="The Broad Institute Genomics Platform"/>
            <consortium name="The Broad Institute Genome Sequencing Center for Infectious Disease"/>
            <person name="Wu L."/>
            <person name="Ma J."/>
        </authorList>
    </citation>
    <scope>NUCLEOTIDE SEQUENCE [LARGE SCALE GENOMIC DNA]</scope>
    <source>
        <strain evidence="8">CGMCC 1.15103</strain>
    </source>
</reference>
<evidence type="ECO:0000313" key="7">
    <source>
        <dbReference type="EMBL" id="GGC40652.1"/>
    </source>
</evidence>
<evidence type="ECO:0000259" key="6">
    <source>
        <dbReference type="Pfam" id="PF08281"/>
    </source>
</evidence>
<keyword evidence="3" id="KW-0731">Sigma factor</keyword>
<dbReference type="InterPro" id="IPR039425">
    <property type="entry name" value="RNA_pol_sigma-70-like"/>
</dbReference>
<evidence type="ECO:0000256" key="3">
    <source>
        <dbReference type="ARBA" id="ARBA00023082"/>
    </source>
</evidence>
<evidence type="ECO:0000259" key="5">
    <source>
        <dbReference type="Pfam" id="PF04542"/>
    </source>
</evidence>
<dbReference type="Gene3D" id="1.10.1740.10">
    <property type="match status" value="1"/>
</dbReference>
<dbReference type="EMBL" id="BMHL01000004">
    <property type="protein sequence ID" value="GGC40652.1"/>
    <property type="molecule type" value="Genomic_DNA"/>
</dbReference>
<dbReference type="Proteomes" id="UP000602004">
    <property type="component" value="Unassembled WGS sequence"/>
</dbReference>
<dbReference type="InterPro" id="IPR013324">
    <property type="entry name" value="RNA_pol_sigma_r3/r4-like"/>
</dbReference>
<dbReference type="Gene3D" id="1.10.10.10">
    <property type="entry name" value="Winged helix-like DNA-binding domain superfamily/Winged helix DNA-binding domain"/>
    <property type="match status" value="1"/>
</dbReference>
<dbReference type="InterPro" id="IPR013249">
    <property type="entry name" value="RNA_pol_sigma70_r4_t2"/>
</dbReference>
<keyword evidence="2" id="KW-0805">Transcription regulation</keyword>
<comment type="similarity">
    <text evidence="1">Belongs to the sigma-70 factor family. ECF subfamily.</text>
</comment>
<keyword evidence="4" id="KW-0804">Transcription</keyword>
<sequence>MRATGEAVMTDIAEAHSTFAADDEREAVRRIVAGDRLAFELLMRRHNRRLYRLARATLRDGAEAEDALQAAYLSAYRSIGRFRGDATLLTWLSRLVLNECYGRLRREARRQNVIPMVDVNTHVDIDAMTARDSDSPDKAVARAELRTLLERKLDELPEVFRVVFVLRSVEELSVEETAQCLDIPEATVRSRHFRARSLLRESLAQEIDLAERDVFEFGGAHCDRVVANVLSRLVSEDGQDNCAPAT</sequence>
<dbReference type="SUPFAM" id="SSF88946">
    <property type="entry name" value="Sigma2 domain of RNA polymerase sigma factors"/>
    <property type="match status" value="1"/>
</dbReference>
<dbReference type="NCBIfam" id="NF008888">
    <property type="entry name" value="PRK11922.1"/>
    <property type="match status" value="1"/>
</dbReference>
<dbReference type="InterPro" id="IPR007627">
    <property type="entry name" value="RNA_pol_sigma70_r2"/>
</dbReference>
<dbReference type="InterPro" id="IPR014284">
    <property type="entry name" value="RNA_pol_sigma-70_dom"/>
</dbReference>